<organism evidence="1">
    <name type="scientific">bioreactor metagenome</name>
    <dbReference type="NCBI Taxonomy" id="1076179"/>
    <lineage>
        <taxon>unclassified sequences</taxon>
        <taxon>metagenomes</taxon>
        <taxon>ecological metagenomes</taxon>
    </lineage>
</organism>
<accession>A0A645EMM0</accession>
<proteinExistence type="predicted"/>
<dbReference type="AlphaFoldDB" id="A0A645EMM0"/>
<evidence type="ECO:0000313" key="1">
    <source>
        <dbReference type="EMBL" id="MPN03268.1"/>
    </source>
</evidence>
<dbReference type="GO" id="GO:0006355">
    <property type="term" value="P:regulation of DNA-templated transcription"/>
    <property type="evidence" value="ECO:0007669"/>
    <property type="project" value="InterPro"/>
</dbReference>
<reference evidence="1" key="1">
    <citation type="submission" date="2019-08" db="EMBL/GenBank/DDBJ databases">
        <authorList>
            <person name="Kucharzyk K."/>
            <person name="Murdoch R.W."/>
            <person name="Higgins S."/>
            <person name="Loffler F."/>
        </authorList>
    </citation>
    <scope>NUCLEOTIDE SEQUENCE</scope>
</reference>
<dbReference type="SUPFAM" id="SSF47598">
    <property type="entry name" value="Ribbon-helix-helix"/>
    <property type="match status" value="1"/>
</dbReference>
<evidence type="ECO:0008006" key="2">
    <source>
        <dbReference type="Google" id="ProtNLM"/>
    </source>
</evidence>
<protein>
    <recommendedName>
        <fullName evidence="2">Toxin-antitoxin system HicB family antitoxin</fullName>
    </recommendedName>
</protein>
<dbReference type="Gene3D" id="1.10.1220.10">
    <property type="entry name" value="Met repressor-like"/>
    <property type="match status" value="1"/>
</dbReference>
<dbReference type="InterPro" id="IPR008651">
    <property type="entry name" value="Uncharacterised_HicB"/>
</dbReference>
<name>A0A645EMM0_9ZZZZ</name>
<dbReference type="InterPro" id="IPR013321">
    <property type="entry name" value="Arc_rbn_hlx_hlx"/>
</dbReference>
<dbReference type="EMBL" id="VSSQ01049195">
    <property type="protein sequence ID" value="MPN03268.1"/>
    <property type="molecule type" value="Genomic_DNA"/>
</dbReference>
<comment type="caution">
    <text evidence="1">The sequence shown here is derived from an EMBL/GenBank/DDBJ whole genome shotgun (WGS) entry which is preliminary data.</text>
</comment>
<sequence length="87" mass="9312">MPAPDGGNTLSQLALRLPDSLHERARLLAQRDNTSLNQFIALAVAEKVSALETASFFSERAAGGNLDELRAILDKVPDVAPQAGDER</sequence>
<dbReference type="Pfam" id="PF05534">
    <property type="entry name" value="HicB"/>
    <property type="match status" value="1"/>
</dbReference>
<dbReference type="InterPro" id="IPR010985">
    <property type="entry name" value="Ribbon_hlx_hlx"/>
</dbReference>
<gene>
    <name evidence="1" type="ORF">SDC9_150495</name>
</gene>